<dbReference type="AlphaFoldDB" id="A0A080M656"/>
<sequence>MSQVTKSTQGSRLPSQVRKIGAAIALSFGLAASAGAATINSGLTNGLLNTLEDQDREAYIDANLDGLISIGDVFIGVVRIDNFLPSGAPSNNQVYGIISNQITSFTPNGGRQYVHLGETTVAGYTMADLTGNANCVGALVCVYDRAVPFSQNLINAPTGPGMLDMISMVTSEGTLRVATGLGTAGDTYLTADVVAAFGVGSSNAAFTLAPTSVQFGNFGGGLDVLYNNTNFVYTDSVLTLDTLTGFHTTQVGISNGAFRGMVGDGNEGKFGNVAGAPQCTNLSGAHVTCGFVTDADFFVRPQRVPEPGSLALLGAGLVGLVGLRRRSTKA</sequence>
<dbReference type="EMBL" id="JDST02000054">
    <property type="protein sequence ID" value="KFB76471.1"/>
    <property type="molecule type" value="Genomic_DNA"/>
</dbReference>
<name>A0A080M656_9PROT</name>
<evidence type="ECO:0000313" key="3">
    <source>
        <dbReference type="EMBL" id="KFB76471.1"/>
    </source>
</evidence>
<feature type="domain" description="Ice-binding protein C-terminal" evidence="2">
    <location>
        <begin position="304"/>
        <end position="326"/>
    </location>
</feature>
<gene>
    <name evidence="3" type="ORF">AW06_002463</name>
</gene>
<protein>
    <submittedName>
        <fullName evidence="3">PEP-CTERM motif protein</fullName>
    </submittedName>
</protein>
<feature type="signal peptide" evidence="1">
    <location>
        <begin position="1"/>
        <end position="36"/>
    </location>
</feature>
<evidence type="ECO:0000259" key="2">
    <source>
        <dbReference type="Pfam" id="PF07589"/>
    </source>
</evidence>
<keyword evidence="1" id="KW-0732">Signal</keyword>
<dbReference type="Proteomes" id="UP000021315">
    <property type="component" value="Unassembled WGS sequence"/>
</dbReference>
<dbReference type="NCBIfam" id="TIGR02595">
    <property type="entry name" value="PEP_CTERM"/>
    <property type="match status" value="1"/>
</dbReference>
<feature type="chain" id="PRO_5001750733" evidence="1">
    <location>
        <begin position="37"/>
        <end position="330"/>
    </location>
</feature>
<accession>A0A080M656</accession>
<reference evidence="3" key="1">
    <citation type="submission" date="2014-02" db="EMBL/GenBank/DDBJ databases">
        <title>Expanding our view of genomic diversity in Candidatus Accumulibacter clades.</title>
        <authorList>
            <person name="Skennerton C.T."/>
            <person name="Barr J.J."/>
            <person name="Slater F.R."/>
            <person name="Bond P.L."/>
            <person name="Tyson G.W."/>
        </authorList>
    </citation>
    <scope>NUCLEOTIDE SEQUENCE [LARGE SCALE GENOMIC DNA]</scope>
</reference>
<dbReference type="InterPro" id="IPR013424">
    <property type="entry name" value="Ice-binding_C"/>
</dbReference>
<comment type="caution">
    <text evidence="3">The sequence shown here is derived from an EMBL/GenBank/DDBJ whole genome shotgun (WGS) entry which is preliminary data.</text>
</comment>
<organism evidence="3 4">
    <name type="scientific">Candidatus Accumulibacter cognatus</name>
    <dbReference type="NCBI Taxonomy" id="2954383"/>
    <lineage>
        <taxon>Bacteria</taxon>
        <taxon>Pseudomonadati</taxon>
        <taxon>Pseudomonadota</taxon>
        <taxon>Betaproteobacteria</taxon>
        <taxon>Candidatus Accumulibacter</taxon>
    </lineage>
</organism>
<dbReference type="RefSeq" id="WP_034949617.1">
    <property type="nucleotide sequence ID" value="NZ_JDST02000054.1"/>
</dbReference>
<proteinExistence type="predicted"/>
<keyword evidence="4" id="KW-1185">Reference proteome</keyword>
<evidence type="ECO:0000256" key="1">
    <source>
        <dbReference type="SAM" id="SignalP"/>
    </source>
</evidence>
<evidence type="ECO:0000313" key="4">
    <source>
        <dbReference type="Proteomes" id="UP000021315"/>
    </source>
</evidence>
<dbReference type="Pfam" id="PF07589">
    <property type="entry name" value="PEP-CTERM"/>
    <property type="match status" value="1"/>
</dbReference>